<organism evidence="2 3">
    <name type="scientific">Plantactinospora soyae</name>
    <dbReference type="NCBI Taxonomy" id="1544732"/>
    <lineage>
        <taxon>Bacteria</taxon>
        <taxon>Bacillati</taxon>
        <taxon>Actinomycetota</taxon>
        <taxon>Actinomycetes</taxon>
        <taxon>Micromonosporales</taxon>
        <taxon>Micromonosporaceae</taxon>
        <taxon>Plantactinospora</taxon>
    </lineage>
</organism>
<dbReference type="InterPro" id="IPR010982">
    <property type="entry name" value="Lambda_DNA-bd_dom_sf"/>
</dbReference>
<dbReference type="RefSeq" id="WP_192769207.1">
    <property type="nucleotide sequence ID" value="NZ_JADBEB010000001.1"/>
</dbReference>
<evidence type="ECO:0000313" key="3">
    <source>
        <dbReference type="Proteomes" id="UP000649753"/>
    </source>
</evidence>
<dbReference type="AlphaFoldDB" id="A0A927R1K2"/>
<keyword evidence="3" id="KW-1185">Reference proteome</keyword>
<keyword evidence="2" id="KW-0560">Oxidoreductase</keyword>
<dbReference type="GO" id="GO:0003677">
    <property type="term" value="F:DNA binding"/>
    <property type="evidence" value="ECO:0007669"/>
    <property type="project" value="InterPro"/>
</dbReference>
<comment type="caution">
    <text evidence="2">The sequence shown here is derived from an EMBL/GenBank/DDBJ whole genome shotgun (WGS) entry which is preliminary data.</text>
</comment>
<evidence type="ECO:0000259" key="1">
    <source>
        <dbReference type="SMART" id="SM00530"/>
    </source>
</evidence>
<dbReference type="EMBL" id="JADBEB010000001">
    <property type="protein sequence ID" value="MBE1489808.1"/>
    <property type="molecule type" value="Genomic_DNA"/>
</dbReference>
<dbReference type="SMART" id="SM00530">
    <property type="entry name" value="HTH_XRE"/>
    <property type="match status" value="2"/>
</dbReference>
<accession>A0A927R1K2</accession>
<dbReference type="Gene3D" id="2.60.120.10">
    <property type="entry name" value="Jelly Rolls"/>
    <property type="match status" value="2"/>
</dbReference>
<dbReference type="Gene3D" id="1.10.260.40">
    <property type="entry name" value="lambda repressor-like DNA-binding domains"/>
    <property type="match status" value="1"/>
</dbReference>
<dbReference type="EC" id="1.13.11.72" evidence="2"/>
<dbReference type="InterPro" id="IPR014710">
    <property type="entry name" value="RmlC-like_jellyroll"/>
</dbReference>
<protein>
    <submittedName>
        <fullName evidence="2">2-hydroxyethylphosphonate dioxygenase</fullName>
        <ecNumber evidence="2">1.13.11.72</ecNumber>
    </submittedName>
</protein>
<gene>
    <name evidence="2" type="ORF">H4W31_005446</name>
</gene>
<feature type="domain" description="HTH cro/C1-type" evidence="1">
    <location>
        <begin position="7"/>
        <end position="63"/>
    </location>
</feature>
<evidence type="ECO:0000313" key="2">
    <source>
        <dbReference type="EMBL" id="MBE1489808.1"/>
    </source>
</evidence>
<name>A0A927R1K2_9ACTN</name>
<dbReference type="InterPro" id="IPR001387">
    <property type="entry name" value="Cro/C1-type_HTH"/>
</dbReference>
<dbReference type="GO" id="GO:0051213">
    <property type="term" value="F:dioxygenase activity"/>
    <property type="evidence" value="ECO:0007669"/>
    <property type="project" value="UniProtKB-KW"/>
</dbReference>
<keyword evidence="2" id="KW-0223">Dioxygenase</keyword>
<sequence length="446" mass="47582">MLVDPFKVAHWMNARKHTSAQVAELAGMPGGALTDLLGGGVAEVDDALLGRIALALRVDPAQLCAQGARDLTVVHQSADGLAATCRPIQRDGIHFYNYYSMAAPPGRVAPVILDILCPADRLPALNNGHLEPAITVNLGPGDIHGRWGRELTPQTWQVLHANPGDDPWIVGDSYVEPSYCPHSYSLAGTAPARIVSYTGQSNMAPVIEEANAWSDSAYARYLELLDGGLPPGDLLDLLLARRGHQRSSAAAAIGLDPAALDKAISDPVAGIPVLRALARTVGLDYRLLLPAERSHDEVGKSYRDVPGARASRRRLGPYEVASMASAPHLPDLTGLYLLVDSDGSESPGADLVESAESHYFVASGVLTLDWDDAQGQRQRTTLTADGSAWVGPFVRHRWSGDGALLKFGSGSHVGYLDLVELTNTYAPAATARRGRRDLSSWGYDEG</sequence>
<dbReference type="Proteomes" id="UP000649753">
    <property type="component" value="Unassembled WGS sequence"/>
</dbReference>
<feature type="domain" description="HTH cro/C1-type" evidence="1">
    <location>
        <begin position="234"/>
        <end position="288"/>
    </location>
</feature>
<proteinExistence type="predicted"/>
<reference evidence="2" key="1">
    <citation type="submission" date="2020-10" db="EMBL/GenBank/DDBJ databases">
        <title>Sequencing the genomes of 1000 actinobacteria strains.</title>
        <authorList>
            <person name="Klenk H.-P."/>
        </authorList>
    </citation>
    <scope>NUCLEOTIDE SEQUENCE</scope>
    <source>
        <strain evidence="2">DSM 46832</strain>
    </source>
</reference>